<accession>A0ABR8X8H5</accession>
<organism evidence="2 3">
    <name type="scientific">Ureibacillus galli</name>
    <dbReference type="NCBI Taxonomy" id="2762222"/>
    <lineage>
        <taxon>Bacteria</taxon>
        <taxon>Bacillati</taxon>
        <taxon>Bacillota</taxon>
        <taxon>Bacilli</taxon>
        <taxon>Bacillales</taxon>
        <taxon>Caryophanaceae</taxon>
        <taxon>Ureibacillus</taxon>
    </lineage>
</organism>
<feature type="compositionally biased region" description="Basic and acidic residues" evidence="1">
    <location>
        <begin position="8"/>
        <end position="17"/>
    </location>
</feature>
<evidence type="ECO:0008006" key="4">
    <source>
        <dbReference type="Google" id="ProtNLM"/>
    </source>
</evidence>
<feature type="region of interest" description="Disordered" evidence="1">
    <location>
        <begin position="1"/>
        <end position="45"/>
    </location>
</feature>
<protein>
    <recommendedName>
        <fullName evidence="4">Spore protein</fullName>
    </recommendedName>
</protein>
<keyword evidence="3" id="KW-1185">Reference proteome</keyword>
<gene>
    <name evidence="2" type="ORF">H9636_03035</name>
</gene>
<reference evidence="2 3" key="1">
    <citation type="submission" date="2020-08" db="EMBL/GenBank/DDBJ databases">
        <title>A Genomic Blueprint of the Chicken Gut Microbiome.</title>
        <authorList>
            <person name="Gilroy R."/>
            <person name="Ravi A."/>
            <person name="Getino M."/>
            <person name="Pursley I."/>
            <person name="Horton D.L."/>
            <person name="Alikhan N.-F."/>
            <person name="Baker D."/>
            <person name="Gharbi K."/>
            <person name="Hall N."/>
            <person name="Watson M."/>
            <person name="Adriaenssens E.M."/>
            <person name="Foster-Nyarko E."/>
            <person name="Jarju S."/>
            <person name="Secka A."/>
            <person name="Antonio M."/>
            <person name="Oren A."/>
            <person name="Chaudhuri R."/>
            <person name="La Ragione R.M."/>
            <person name="Hildebrand F."/>
            <person name="Pallen M.J."/>
        </authorList>
    </citation>
    <scope>NUCLEOTIDE SEQUENCE [LARGE SCALE GENOMIC DNA]</scope>
    <source>
        <strain evidence="2 3">Re31</strain>
    </source>
</reference>
<dbReference type="EMBL" id="JACSQA010000002">
    <property type="protein sequence ID" value="MBD8025622.1"/>
    <property type="molecule type" value="Genomic_DNA"/>
</dbReference>
<evidence type="ECO:0000313" key="2">
    <source>
        <dbReference type="EMBL" id="MBD8025622.1"/>
    </source>
</evidence>
<evidence type="ECO:0000256" key="1">
    <source>
        <dbReference type="SAM" id="MobiDB-lite"/>
    </source>
</evidence>
<sequence length="45" mass="5370">MAKKRKPNFKEKEDKKNNNQKSNQEIAQELDVNEVKKKANKQKNK</sequence>
<dbReference type="Proteomes" id="UP000640930">
    <property type="component" value="Unassembled WGS sequence"/>
</dbReference>
<evidence type="ECO:0000313" key="3">
    <source>
        <dbReference type="Proteomes" id="UP000640930"/>
    </source>
</evidence>
<comment type="caution">
    <text evidence="2">The sequence shown here is derived from an EMBL/GenBank/DDBJ whole genome shotgun (WGS) entry which is preliminary data.</text>
</comment>
<name>A0ABR8X8H5_9BACL</name>
<dbReference type="RefSeq" id="WP_158599658.1">
    <property type="nucleotide sequence ID" value="NZ_JACSQA010000002.1"/>
</dbReference>
<proteinExistence type="predicted"/>